<dbReference type="GeneID" id="87827600"/>
<dbReference type="SUPFAM" id="SSF51556">
    <property type="entry name" value="Metallo-dependent hydrolases"/>
    <property type="match status" value="1"/>
</dbReference>
<dbReference type="InterPro" id="IPR032465">
    <property type="entry name" value="ACMSD"/>
</dbReference>
<evidence type="ECO:0000259" key="4">
    <source>
        <dbReference type="Pfam" id="PF04909"/>
    </source>
</evidence>
<evidence type="ECO:0000313" key="6">
    <source>
        <dbReference type="Proteomes" id="UP001302602"/>
    </source>
</evidence>
<keyword evidence="1 3" id="KW-0210">Decarboxylase</keyword>
<dbReference type="Pfam" id="PF04909">
    <property type="entry name" value="Amidohydro_2"/>
    <property type="match status" value="1"/>
</dbReference>
<feature type="domain" description="Amidohydrolase-related" evidence="4">
    <location>
        <begin position="66"/>
        <end position="356"/>
    </location>
</feature>
<dbReference type="RefSeq" id="XP_062642596.1">
    <property type="nucleotide sequence ID" value="XM_062790831.1"/>
</dbReference>
<sequence length="360" mass="39656">MATKAPRGTIAIEEAVLNPAGLSWIAESAPLFNPGQAISSLSPSSSSPSSSDTPKHSLNRLLLDIHNTRLAQMDDHGVEYMLLSLTSPGAQGEPDAAKARALAAEANDWLAGEVAQNPARFGALAAVSMHNAEDAAAEATRAVRELGMFGVMVNDYQVVSEGGDVEGKKYYDAAEFRPFWKAVEELGVPVYMHPRYPPARDLVTGTRYGERKQILGAAVQFHLDLSMHLYALCSSGVFDEFPGLQVVVGHLGEGIPFNLWRADHWYNKPVKKATRPSKEDYSYYFTHNISITTSGNFNTAGLKFCIDQLGAERCFYSIDYPYDTIGEAQAWWRTVDLPEDQKRVIGRENAIRLFKLPLEI</sequence>
<dbReference type="InterPro" id="IPR006680">
    <property type="entry name" value="Amidohydro-rel"/>
</dbReference>
<evidence type="ECO:0000256" key="1">
    <source>
        <dbReference type="ARBA" id="ARBA00022793"/>
    </source>
</evidence>
<dbReference type="PANTHER" id="PTHR21240">
    <property type="entry name" value="2-AMINO-3-CARBOXYLMUCONATE-6-SEMIALDEHYDE DECARBOXYLASE"/>
    <property type="match status" value="1"/>
</dbReference>
<evidence type="ECO:0000256" key="2">
    <source>
        <dbReference type="ARBA" id="ARBA00023239"/>
    </source>
</evidence>
<evidence type="ECO:0000313" key="5">
    <source>
        <dbReference type="EMBL" id="KAK4118823.1"/>
    </source>
</evidence>
<name>A0AAN6YZ13_9PEZI</name>
<dbReference type="GO" id="GO:0016831">
    <property type="term" value="F:carboxy-lyase activity"/>
    <property type="evidence" value="ECO:0007669"/>
    <property type="project" value="UniProtKB-KW"/>
</dbReference>
<dbReference type="EMBL" id="MU853259">
    <property type="protein sequence ID" value="KAK4118823.1"/>
    <property type="molecule type" value="Genomic_DNA"/>
</dbReference>
<comment type="similarity">
    <text evidence="3">Belongs to the metallo-dependent hydrolases superfamily.</text>
</comment>
<dbReference type="GO" id="GO:0005829">
    <property type="term" value="C:cytosol"/>
    <property type="evidence" value="ECO:0007669"/>
    <property type="project" value="TreeGrafter"/>
</dbReference>
<dbReference type="GO" id="GO:0019748">
    <property type="term" value="P:secondary metabolic process"/>
    <property type="evidence" value="ECO:0007669"/>
    <property type="project" value="TreeGrafter"/>
</dbReference>
<dbReference type="Gene3D" id="3.20.20.140">
    <property type="entry name" value="Metal-dependent hydrolases"/>
    <property type="match status" value="1"/>
</dbReference>
<dbReference type="AlphaFoldDB" id="A0AAN6YZ13"/>
<organism evidence="5 6">
    <name type="scientific">Parathielavia appendiculata</name>
    <dbReference type="NCBI Taxonomy" id="2587402"/>
    <lineage>
        <taxon>Eukaryota</taxon>
        <taxon>Fungi</taxon>
        <taxon>Dikarya</taxon>
        <taxon>Ascomycota</taxon>
        <taxon>Pezizomycotina</taxon>
        <taxon>Sordariomycetes</taxon>
        <taxon>Sordariomycetidae</taxon>
        <taxon>Sordariales</taxon>
        <taxon>Chaetomiaceae</taxon>
        <taxon>Parathielavia</taxon>
    </lineage>
</organism>
<dbReference type="PANTHER" id="PTHR21240:SF31">
    <property type="entry name" value="AMIDOHYDROLASE FAMILY PROTEIN (AFU_ORTHOLOGUE AFUA_7G05840)"/>
    <property type="match status" value="1"/>
</dbReference>
<keyword evidence="2 3" id="KW-0456">Lyase</keyword>
<reference evidence="5" key="2">
    <citation type="submission" date="2023-05" db="EMBL/GenBank/DDBJ databases">
        <authorList>
            <consortium name="Lawrence Berkeley National Laboratory"/>
            <person name="Steindorff A."/>
            <person name="Hensen N."/>
            <person name="Bonometti L."/>
            <person name="Westerberg I."/>
            <person name="Brannstrom I.O."/>
            <person name="Guillou S."/>
            <person name="Cros-Aarteil S."/>
            <person name="Calhoun S."/>
            <person name="Haridas S."/>
            <person name="Kuo A."/>
            <person name="Mondo S."/>
            <person name="Pangilinan J."/>
            <person name="Riley R."/>
            <person name="Labutti K."/>
            <person name="Andreopoulos B."/>
            <person name="Lipzen A."/>
            <person name="Chen C."/>
            <person name="Yanf M."/>
            <person name="Daum C."/>
            <person name="Ng V."/>
            <person name="Clum A."/>
            <person name="Ohm R."/>
            <person name="Martin F."/>
            <person name="Silar P."/>
            <person name="Natvig D."/>
            <person name="Lalanne C."/>
            <person name="Gautier V."/>
            <person name="Ament-Velasquez S.L."/>
            <person name="Kruys A."/>
            <person name="Hutchinson M.I."/>
            <person name="Powell A.J."/>
            <person name="Barry K."/>
            <person name="Miller A.N."/>
            <person name="Grigoriev I.V."/>
            <person name="Debuchy R."/>
            <person name="Gladieux P."/>
            <person name="Thoren M.H."/>
            <person name="Johannesson H."/>
        </authorList>
    </citation>
    <scope>NUCLEOTIDE SEQUENCE</scope>
    <source>
        <strain evidence="5">CBS 731.68</strain>
    </source>
</reference>
<dbReference type="InterPro" id="IPR032466">
    <property type="entry name" value="Metal_Hydrolase"/>
</dbReference>
<evidence type="ECO:0000256" key="3">
    <source>
        <dbReference type="RuleBase" id="RU366045"/>
    </source>
</evidence>
<gene>
    <name evidence="5" type="ORF">N657DRAFT_627863</name>
</gene>
<accession>A0AAN6YZ13</accession>
<protein>
    <submittedName>
        <fullName evidence="5">Amidohydrolase 2</fullName>
    </submittedName>
</protein>
<dbReference type="GO" id="GO:0016787">
    <property type="term" value="F:hydrolase activity"/>
    <property type="evidence" value="ECO:0007669"/>
    <property type="project" value="InterPro"/>
</dbReference>
<dbReference type="Proteomes" id="UP001302602">
    <property type="component" value="Unassembled WGS sequence"/>
</dbReference>
<comment type="caution">
    <text evidence="5">The sequence shown here is derived from an EMBL/GenBank/DDBJ whole genome shotgun (WGS) entry which is preliminary data.</text>
</comment>
<keyword evidence="6" id="KW-1185">Reference proteome</keyword>
<reference evidence="5" key="1">
    <citation type="journal article" date="2023" name="Mol. Phylogenet. Evol.">
        <title>Genome-scale phylogeny and comparative genomics of the fungal order Sordariales.</title>
        <authorList>
            <person name="Hensen N."/>
            <person name="Bonometti L."/>
            <person name="Westerberg I."/>
            <person name="Brannstrom I.O."/>
            <person name="Guillou S."/>
            <person name="Cros-Aarteil S."/>
            <person name="Calhoun S."/>
            <person name="Haridas S."/>
            <person name="Kuo A."/>
            <person name="Mondo S."/>
            <person name="Pangilinan J."/>
            <person name="Riley R."/>
            <person name="LaButti K."/>
            <person name="Andreopoulos B."/>
            <person name="Lipzen A."/>
            <person name="Chen C."/>
            <person name="Yan M."/>
            <person name="Daum C."/>
            <person name="Ng V."/>
            <person name="Clum A."/>
            <person name="Steindorff A."/>
            <person name="Ohm R.A."/>
            <person name="Martin F."/>
            <person name="Silar P."/>
            <person name="Natvig D.O."/>
            <person name="Lalanne C."/>
            <person name="Gautier V."/>
            <person name="Ament-Velasquez S.L."/>
            <person name="Kruys A."/>
            <person name="Hutchinson M.I."/>
            <person name="Powell A.J."/>
            <person name="Barry K."/>
            <person name="Miller A.N."/>
            <person name="Grigoriev I.V."/>
            <person name="Debuchy R."/>
            <person name="Gladieux P."/>
            <person name="Hiltunen Thoren M."/>
            <person name="Johannesson H."/>
        </authorList>
    </citation>
    <scope>NUCLEOTIDE SEQUENCE</scope>
    <source>
        <strain evidence="5">CBS 731.68</strain>
    </source>
</reference>
<proteinExistence type="inferred from homology"/>